<dbReference type="PANTHER" id="PTHR43639">
    <property type="entry name" value="OXIDOREDUCTASE, SHORT-CHAIN DEHYDROGENASE/REDUCTASE FAMILY (AFU_ORTHOLOGUE AFUA_5G02870)"/>
    <property type="match status" value="1"/>
</dbReference>
<keyword evidence="2" id="KW-0560">Oxidoreductase</keyword>
<dbReference type="Gene3D" id="3.40.50.720">
    <property type="entry name" value="NAD(P)-binding Rossmann-like Domain"/>
    <property type="match status" value="1"/>
</dbReference>
<dbReference type="FunFam" id="3.40.50.720:FF:000084">
    <property type="entry name" value="Short-chain dehydrogenase reductase"/>
    <property type="match status" value="1"/>
</dbReference>
<keyword evidence="4" id="KW-1185">Reference proteome</keyword>
<evidence type="ECO:0000313" key="4">
    <source>
        <dbReference type="Proteomes" id="UP000318431"/>
    </source>
</evidence>
<gene>
    <name evidence="3" type="ORF">IP91_01829</name>
</gene>
<dbReference type="Proteomes" id="UP000318431">
    <property type="component" value="Unassembled WGS sequence"/>
</dbReference>
<dbReference type="EMBL" id="VLLB01000002">
    <property type="protein sequence ID" value="TWI67710.1"/>
    <property type="molecule type" value="Genomic_DNA"/>
</dbReference>
<sequence length="259" mass="27568">MSGSVKVPATYGSLRGKRVFVTGGGSGIGEAIVEAFAQQGALVAFVDIAVEASEALVARIAAAGHPAPLFRATDITDIPALQQTITGFAAQIGDFDILVNNAANDQRHNAEDVTLEYWNERIAINQRPMFFTCQSVLAGMKKKGGGSIINISSMSFHAKNPGYPVYGTTKAAVTGLTRCLARDFGPHGIRVNTVTPGWVMTQRQVDLWLDEAGEAEIRRAQCLPGKLMPHDVAAMILFLGADDSAMCTGQDFVVDAGWI</sequence>
<dbReference type="AlphaFoldDB" id="A0A562RH72"/>
<dbReference type="GO" id="GO:0016491">
    <property type="term" value="F:oxidoreductase activity"/>
    <property type="evidence" value="ECO:0007669"/>
    <property type="project" value="UniProtKB-KW"/>
</dbReference>
<organism evidence="3 4">
    <name type="scientific">Pseudoduganella lurida</name>
    <dbReference type="NCBI Taxonomy" id="1036180"/>
    <lineage>
        <taxon>Bacteria</taxon>
        <taxon>Pseudomonadati</taxon>
        <taxon>Pseudomonadota</taxon>
        <taxon>Betaproteobacteria</taxon>
        <taxon>Burkholderiales</taxon>
        <taxon>Oxalobacteraceae</taxon>
        <taxon>Telluria group</taxon>
        <taxon>Pseudoduganella</taxon>
    </lineage>
</organism>
<dbReference type="RefSeq" id="WP_371860605.1">
    <property type="nucleotide sequence ID" value="NZ_VLLB01000002.1"/>
</dbReference>
<dbReference type="Pfam" id="PF13561">
    <property type="entry name" value="adh_short_C2"/>
    <property type="match status" value="1"/>
</dbReference>
<comment type="similarity">
    <text evidence="1">Belongs to the short-chain dehydrogenases/reductases (SDR) family.</text>
</comment>
<dbReference type="InterPro" id="IPR036291">
    <property type="entry name" value="NAD(P)-bd_dom_sf"/>
</dbReference>
<reference evidence="3 4" key="1">
    <citation type="journal article" date="2015" name="Stand. Genomic Sci.">
        <title>Genomic Encyclopedia of Bacterial and Archaeal Type Strains, Phase III: the genomes of soil and plant-associated and newly described type strains.</title>
        <authorList>
            <person name="Whitman W.B."/>
            <person name="Woyke T."/>
            <person name="Klenk H.P."/>
            <person name="Zhou Y."/>
            <person name="Lilburn T.G."/>
            <person name="Beck B.J."/>
            <person name="De Vos P."/>
            <person name="Vandamme P."/>
            <person name="Eisen J.A."/>
            <person name="Garrity G."/>
            <person name="Hugenholtz P."/>
            <person name="Kyrpides N.C."/>
        </authorList>
    </citation>
    <scope>NUCLEOTIDE SEQUENCE [LARGE SCALE GENOMIC DNA]</scope>
    <source>
        <strain evidence="3 4">CGMCC 1.10822</strain>
    </source>
</reference>
<dbReference type="InterPro" id="IPR002347">
    <property type="entry name" value="SDR_fam"/>
</dbReference>
<accession>A0A562RH72</accession>
<dbReference type="PRINTS" id="PR00081">
    <property type="entry name" value="GDHRDH"/>
</dbReference>
<dbReference type="PRINTS" id="PR00080">
    <property type="entry name" value="SDRFAMILY"/>
</dbReference>
<dbReference type="CDD" id="cd05233">
    <property type="entry name" value="SDR_c"/>
    <property type="match status" value="1"/>
</dbReference>
<proteinExistence type="inferred from homology"/>
<evidence type="ECO:0000256" key="2">
    <source>
        <dbReference type="ARBA" id="ARBA00023002"/>
    </source>
</evidence>
<dbReference type="PROSITE" id="PS00061">
    <property type="entry name" value="ADH_SHORT"/>
    <property type="match status" value="1"/>
</dbReference>
<evidence type="ECO:0000256" key="1">
    <source>
        <dbReference type="ARBA" id="ARBA00006484"/>
    </source>
</evidence>
<dbReference type="InterPro" id="IPR020904">
    <property type="entry name" value="Sc_DH/Rdtase_CS"/>
</dbReference>
<protein>
    <submittedName>
        <fullName evidence="3">NAD(P)-dependent dehydrogenase (Short-subunit alcohol dehydrogenase family)</fullName>
    </submittedName>
</protein>
<dbReference type="SUPFAM" id="SSF51735">
    <property type="entry name" value="NAD(P)-binding Rossmann-fold domains"/>
    <property type="match status" value="1"/>
</dbReference>
<comment type="caution">
    <text evidence="3">The sequence shown here is derived from an EMBL/GenBank/DDBJ whole genome shotgun (WGS) entry which is preliminary data.</text>
</comment>
<dbReference type="PANTHER" id="PTHR43639:SF1">
    <property type="entry name" value="SHORT-CHAIN DEHYDROGENASE_REDUCTASE FAMILY PROTEIN"/>
    <property type="match status" value="1"/>
</dbReference>
<name>A0A562RH72_9BURK</name>
<evidence type="ECO:0000313" key="3">
    <source>
        <dbReference type="EMBL" id="TWI67710.1"/>
    </source>
</evidence>